<dbReference type="GO" id="GO:0005737">
    <property type="term" value="C:cytoplasm"/>
    <property type="evidence" value="ECO:0007669"/>
    <property type="project" value="TreeGrafter"/>
</dbReference>
<dbReference type="InterPro" id="IPR004408">
    <property type="entry name" value="Biotin_CoA_COase_ligase"/>
</dbReference>
<dbReference type="Proteomes" id="UP000530514">
    <property type="component" value="Unassembled WGS sequence"/>
</dbReference>
<evidence type="ECO:0000256" key="3">
    <source>
        <dbReference type="HAMAP-Rule" id="MF_00978"/>
    </source>
</evidence>
<dbReference type="AlphaFoldDB" id="A0A7W1XAQ0"/>
<dbReference type="Gene3D" id="3.30.930.10">
    <property type="entry name" value="Bira Bifunctional Protein, Domain 2"/>
    <property type="match status" value="1"/>
</dbReference>
<reference evidence="5 6" key="1">
    <citation type="submission" date="2020-07" db="EMBL/GenBank/DDBJ databases">
        <authorList>
            <person name="Feng H."/>
        </authorList>
    </citation>
    <scope>NUCLEOTIDE SEQUENCE [LARGE SCALE GENOMIC DNA]</scope>
    <source>
        <strain evidence="6">s-11</strain>
    </source>
</reference>
<name>A0A7W1XAQ0_9BACL</name>
<dbReference type="CDD" id="cd16442">
    <property type="entry name" value="BPL"/>
    <property type="match status" value="1"/>
</dbReference>
<dbReference type="GO" id="GO:0009249">
    <property type="term" value="P:protein lipoylation"/>
    <property type="evidence" value="ECO:0007669"/>
    <property type="project" value="UniProtKB-ARBA"/>
</dbReference>
<accession>A0A7W1XAQ0</accession>
<dbReference type="NCBIfam" id="TIGR00121">
    <property type="entry name" value="birA_ligase"/>
    <property type="match status" value="1"/>
</dbReference>
<feature type="binding site" evidence="3">
    <location>
        <begin position="131"/>
        <end position="133"/>
    </location>
    <ligand>
        <name>biotin</name>
        <dbReference type="ChEBI" id="CHEBI:57586"/>
    </ligand>
</feature>
<feature type="domain" description="BPL/LPL catalytic" evidence="4">
    <location>
        <begin position="80"/>
        <end position="271"/>
    </location>
</feature>
<dbReference type="GO" id="GO:0004077">
    <property type="term" value="F:biotin--[biotin carboxyl-carrier protein] ligase activity"/>
    <property type="evidence" value="ECO:0007669"/>
    <property type="project" value="UniProtKB-UniRule"/>
</dbReference>
<sequence>MLCWRKGTKLEKSIRNELISLLINNYDQFISGEEISRRVGCSRAAIWKHIEELRHEGYEIEARPRSGYRLIYRPDRIAPEEILPYLHTDRFGREMRYEPTTPSTQVIAHQWAREGAPEGALVIAEEQKQGRGRLGRTWHSPPQTGIWMSLILRPPIPLTDASHLTLLASVGVREGMYRVTGLPIRIKWPNDLLIDGKKVCGILTELRGEQDRVHYVILGIGINVNADVNQWPDDIKDVATSLAKEKGTKIHRPPLVAAILEELEQIYDRYLREGFSFIREKWEETAGMLSQTITARTTQGSVTGVAMRLNEQGALLIRTATGITPVYSAEVEWDAGGNRS</sequence>
<protein>
    <recommendedName>
        <fullName evidence="3">Bifunctional ligase/repressor BirA</fullName>
    </recommendedName>
    <alternativeName>
        <fullName evidence="3">Biotin--[acetyl-CoA-carboxylase] ligase</fullName>
        <ecNumber evidence="3">6.3.4.15</ecNumber>
    </alternativeName>
    <alternativeName>
        <fullName evidence="3">Biotin--protein ligase</fullName>
    </alternativeName>
    <alternativeName>
        <fullName evidence="3">Biotin-[acetyl-CoA carboxylase] synthetase</fullName>
    </alternativeName>
</protein>
<keyword evidence="3" id="KW-0804">Transcription</keyword>
<dbReference type="GO" id="GO:0016740">
    <property type="term" value="F:transferase activity"/>
    <property type="evidence" value="ECO:0007669"/>
    <property type="project" value="UniProtKB-ARBA"/>
</dbReference>
<keyword evidence="1 3" id="KW-0436">Ligase</keyword>
<dbReference type="InterPro" id="IPR004143">
    <property type="entry name" value="BPL_LPL_catalytic"/>
</dbReference>
<evidence type="ECO:0000259" key="4">
    <source>
        <dbReference type="PROSITE" id="PS51733"/>
    </source>
</evidence>
<comment type="caution">
    <text evidence="5">The sequence shown here is derived from an EMBL/GenBank/DDBJ whole genome shotgun (WGS) entry which is preliminary data.</text>
</comment>
<dbReference type="PANTHER" id="PTHR12835:SF5">
    <property type="entry name" value="BIOTIN--PROTEIN LIGASE"/>
    <property type="match status" value="1"/>
</dbReference>
<gene>
    <name evidence="3" type="primary">birA</name>
    <name evidence="5" type="ORF">H1164_09685</name>
</gene>
<keyword evidence="2 3" id="KW-0092">Biotin</keyword>
<organism evidence="5 6">
    <name type="scientific">Thermoactinomyces daqus</name>
    <dbReference type="NCBI Taxonomy" id="1329516"/>
    <lineage>
        <taxon>Bacteria</taxon>
        <taxon>Bacillati</taxon>
        <taxon>Bacillota</taxon>
        <taxon>Bacilli</taxon>
        <taxon>Bacillales</taxon>
        <taxon>Thermoactinomycetaceae</taxon>
        <taxon>Thermoactinomyces</taxon>
    </lineage>
</organism>
<keyword evidence="3" id="KW-0547">Nucleotide-binding</keyword>
<dbReference type="InterPro" id="IPR036390">
    <property type="entry name" value="WH_DNA-bd_sf"/>
</dbReference>
<comment type="function">
    <text evidence="3">Acts both as a biotin--[acetyl-CoA-carboxylase] ligase and a repressor.</text>
</comment>
<dbReference type="InterPro" id="IPR045864">
    <property type="entry name" value="aa-tRNA-synth_II/BPL/LPL"/>
</dbReference>
<dbReference type="Gene3D" id="1.10.10.10">
    <property type="entry name" value="Winged helix-like DNA-binding domain superfamily/Winged helix DNA-binding domain"/>
    <property type="match status" value="1"/>
</dbReference>
<dbReference type="InterPro" id="IPR030855">
    <property type="entry name" value="Bifunct_BirA"/>
</dbReference>
<evidence type="ECO:0000313" key="6">
    <source>
        <dbReference type="Proteomes" id="UP000530514"/>
    </source>
</evidence>
<feature type="binding site" evidence="3">
    <location>
        <position position="127"/>
    </location>
    <ligand>
        <name>biotin</name>
        <dbReference type="ChEBI" id="CHEBI:57586"/>
    </ligand>
</feature>
<dbReference type="Gene3D" id="2.30.30.100">
    <property type="match status" value="1"/>
</dbReference>
<keyword evidence="3" id="KW-0805">Transcription regulation</keyword>
<dbReference type="EC" id="6.3.4.15" evidence="3"/>
<dbReference type="PANTHER" id="PTHR12835">
    <property type="entry name" value="BIOTIN PROTEIN LIGASE"/>
    <property type="match status" value="1"/>
</dbReference>
<evidence type="ECO:0000256" key="2">
    <source>
        <dbReference type="ARBA" id="ARBA00023267"/>
    </source>
</evidence>
<dbReference type="InterPro" id="IPR003142">
    <property type="entry name" value="BPL_C"/>
</dbReference>
<dbReference type="Pfam" id="PF03099">
    <property type="entry name" value="BPL_LplA_LipB"/>
    <property type="match status" value="1"/>
</dbReference>
<dbReference type="PROSITE" id="PS51733">
    <property type="entry name" value="BPL_LPL_CATALYTIC"/>
    <property type="match status" value="1"/>
</dbReference>
<keyword evidence="6" id="KW-1185">Reference proteome</keyword>
<dbReference type="GO" id="GO:0005524">
    <property type="term" value="F:ATP binding"/>
    <property type="evidence" value="ECO:0007669"/>
    <property type="project" value="UniProtKB-UniRule"/>
</dbReference>
<dbReference type="Pfam" id="PF08279">
    <property type="entry name" value="HTH_11"/>
    <property type="match status" value="1"/>
</dbReference>
<dbReference type="OrthoDB" id="9807064at2"/>
<proteinExistence type="inferred from homology"/>
<dbReference type="GO" id="GO:0006355">
    <property type="term" value="P:regulation of DNA-templated transcription"/>
    <property type="evidence" value="ECO:0007669"/>
    <property type="project" value="UniProtKB-UniRule"/>
</dbReference>
<dbReference type="Pfam" id="PF02237">
    <property type="entry name" value="BPL_C"/>
    <property type="match status" value="1"/>
</dbReference>
<dbReference type="SUPFAM" id="SSF55681">
    <property type="entry name" value="Class II aaRS and biotin synthetases"/>
    <property type="match status" value="1"/>
</dbReference>
<dbReference type="SUPFAM" id="SSF46785">
    <property type="entry name" value="Winged helix' DNA-binding domain"/>
    <property type="match status" value="1"/>
</dbReference>
<dbReference type="InterPro" id="IPR036388">
    <property type="entry name" value="WH-like_DNA-bd_sf"/>
</dbReference>
<dbReference type="GO" id="GO:0003677">
    <property type="term" value="F:DNA binding"/>
    <property type="evidence" value="ECO:0007669"/>
    <property type="project" value="UniProtKB-UniRule"/>
</dbReference>
<evidence type="ECO:0000313" key="5">
    <source>
        <dbReference type="EMBL" id="MBA4543171.1"/>
    </source>
</evidence>
<keyword evidence="3" id="KW-0238">DNA-binding</keyword>
<evidence type="ECO:0000256" key="1">
    <source>
        <dbReference type="ARBA" id="ARBA00022598"/>
    </source>
</evidence>
<keyword evidence="3" id="KW-0067">ATP-binding</keyword>
<feature type="DNA-binding region" description="H-T-H motif" evidence="3">
    <location>
        <begin position="32"/>
        <end position="51"/>
    </location>
</feature>
<feature type="binding site" evidence="3">
    <location>
        <position position="198"/>
    </location>
    <ligand>
        <name>biotin</name>
        <dbReference type="ChEBI" id="CHEBI:57586"/>
    </ligand>
</feature>
<comment type="similarity">
    <text evidence="3">Belongs to the biotin--protein ligase family.</text>
</comment>
<dbReference type="InterPro" id="IPR013196">
    <property type="entry name" value="HTH_11"/>
</dbReference>
<comment type="catalytic activity">
    <reaction evidence="3">
        <text>biotin + L-lysyl-[protein] + ATP = N(6)-biotinyl-L-lysyl-[protein] + AMP + diphosphate + H(+)</text>
        <dbReference type="Rhea" id="RHEA:11756"/>
        <dbReference type="Rhea" id="RHEA-COMP:9752"/>
        <dbReference type="Rhea" id="RHEA-COMP:10505"/>
        <dbReference type="ChEBI" id="CHEBI:15378"/>
        <dbReference type="ChEBI" id="CHEBI:29969"/>
        <dbReference type="ChEBI" id="CHEBI:30616"/>
        <dbReference type="ChEBI" id="CHEBI:33019"/>
        <dbReference type="ChEBI" id="CHEBI:57586"/>
        <dbReference type="ChEBI" id="CHEBI:83144"/>
        <dbReference type="ChEBI" id="CHEBI:456215"/>
        <dbReference type="EC" id="6.3.4.15"/>
    </reaction>
</comment>
<comment type="caution">
    <text evidence="3">Lacks conserved residue(s) required for the propagation of feature annotation.</text>
</comment>
<dbReference type="EMBL" id="JACEIP010000012">
    <property type="protein sequence ID" value="MBA4543171.1"/>
    <property type="molecule type" value="Genomic_DNA"/>
</dbReference>
<keyword evidence="3" id="KW-0678">Repressor</keyword>
<dbReference type="HAMAP" id="MF_00978">
    <property type="entry name" value="Bifunct_BirA"/>
    <property type="match status" value="1"/>
</dbReference>